<keyword evidence="2" id="KW-0413">Isomerase</keyword>
<dbReference type="GO" id="GO:0016853">
    <property type="term" value="F:isomerase activity"/>
    <property type="evidence" value="ECO:0007669"/>
    <property type="project" value="UniProtKB-KW"/>
</dbReference>
<dbReference type="GO" id="GO:0046872">
    <property type="term" value="F:metal ion binding"/>
    <property type="evidence" value="ECO:0007669"/>
    <property type="project" value="InterPro"/>
</dbReference>
<dbReference type="Gene3D" id="1.20.120.450">
    <property type="entry name" value="dinb family like domain"/>
    <property type="match status" value="1"/>
</dbReference>
<dbReference type="EMBL" id="SDPQ02000003">
    <property type="protein sequence ID" value="KAA1395552.1"/>
    <property type="molecule type" value="Genomic_DNA"/>
</dbReference>
<evidence type="ECO:0000313" key="3">
    <source>
        <dbReference type="Proteomes" id="UP000380867"/>
    </source>
</evidence>
<feature type="domain" description="Mycothiol-dependent maleylpyruvate isomerase metal-binding" evidence="1">
    <location>
        <begin position="26"/>
        <end position="161"/>
    </location>
</feature>
<sequence>MSSGVVANSVRRPPVNLLDTYVRGWHESAESIVALAAELDAADWARQTDCTEWTVKDVLAHLAHLESELCRSEQSTYDSTGGSDVVSAYTALGVEARRDRTPAELVEEFAAAVDLRAARLADLPDDPAAPAPVTPGGVAWSWDTLLRNRSVDVWVHEQDIRRATGRPGGLDSTGAHVAVMTFSFAMPFVLGKKVRPPATSTVRWNVTGETPLELVVRIGEDGRASAIETLDEPSATLTMSTETFTVLTAGRRAPDQVDVAVEGDEELARATLGAMAIMS</sequence>
<name>A0A5M4FCC8_9ACTN</name>
<dbReference type="Pfam" id="PF11716">
    <property type="entry name" value="MDMPI_N"/>
    <property type="match status" value="1"/>
</dbReference>
<accession>A0A5M4FCC8</accession>
<protein>
    <submittedName>
        <fullName evidence="2">Maleylpyruvate isomerase family mycothiol-dependent enzyme</fullName>
    </submittedName>
</protein>
<reference evidence="2" key="1">
    <citation type="submission" date="2019-09" db="EMBL/GenBank/DDBJ databases">
        <authorList>
            <person name="Li J."/>
        </authorList>
    </citation>
    <scope>NUCLEOTIDE SEQUENCE [LARGE SCALE GENOMIC DNA]</scope>
    <source>
        <strain evidence="2">JCM 14732</strain>
    </source>
</reference>
<dbReference type="InterPro" id="IPR034660">
    <property type="entry name" value="DinB/YfiT-like"/>
</dbReference>
<organism evidence="2 3">
    <name type="scientific">Aeromicrobium ginsengisoli</name>
    <dbReference type="NCBI Taxonomy" id="363867"/>
    <lineage>
        <taxon>Bacteria</taxon>
        <taxon>Bacillati</taxon>
        <taxon>Actinomycetota</taxon>
        <taxon>Actinomycetes</taxon>
        <taxon>Propionibacteriales</taxon>
        <taxon>Nocardioidaceae</taxon>
        <taxon>Aeromicrobium</taxon>
    </lineage>
</organism>
<dbReference type="NCBIfam" id="TIGR03083">
    <property type="entry name" value="maleylpyruvate isomerase family mycothiol-dependent enzyme"/>
    <property type="match status" value="1"/>
</dbReference>
<dbReference type="InterPro" id="IPR024344">
    <property type="entry name" value="MDMPI_metal-binding"/>
</dbReference>
<comment type="caution">
    <text evidence="2">The sequence shown here is derived from an EMBL/GenBank/DDBJ whole genome shotgun (WGS) entry which is preliminary data.</text>
</comment>
<dbReference type="Proteomes" id="UP000380867">
    <property type="component" value="Unassembled WGS sequence"/>
</dbReference>
<dbReference type="AlphaFoldDB" id="A0A5M4FCC8"/>
<proteinExistence type="predicted"/>
<evidence type="ECO:0000313" key="2">
    <source>
        <dbReference type="EMBL" id="KAA1395552.1"/>
    </source>
</evidence>
<dbReference type="SUPFAM" id="SSF109854">
    <property type="entry name" value="DinB/YfiT-like putative metalloenzymes"/>
    <property type="match status" value="1"/>
</dbReference>
<dbReference type="InterPro" id="IPR017517">
    <property type="entry name" value="Maleyloyr_isom"/>
</dbReference>
<dbReference type="OrthoDB" id="154293at2"/>
<keyword evidence="3" id="KW-1185">Reference proteome</keyword>
<gene>
    <name evidence="2" type="ORF">ESP70_015470</name>
</gene>
<evidence type="ECO:0000259" key="1">
    <source>
        <dbReference type="Pfam" id="PF11716"/>
    </source>
</evidence>